<comment type="caution">
    <text evidence="2">The sequence shown here is derived from an EMBL/GenBank/DDBJ whole genome shotgun (WGS) entry which is preliminary data.</text>
</comment>
<evidence type="ECO:0000313" key="2">
    <source>
        <dbReference type="EMBL" id="GAI64114.1"/>
    </source>
</evidence>
<keyword evidence="1" id="KW-0812">Transmembrane</keyword>
<accession>X1S8L8</accession>
<feature type="transmembrane region" description="Helical" evidence="1">
    <location>
        <begin position="255"/>
        <end position="277"/>
    </location>
</feature>
<name>X1S8L8_9ZZZZ</name>
<gene>
    <name evidence="2" type="ORF">S12H4_05459</name>
</gene>
<dbReference type="EMBL" id="BARW01001811">
    <property type="protein sequence ID" value="GAI64114.1"/>
    <property type="molecule type" value="Genomic_DNA"/>
</dbReference>
<evidence type="ECO:0008006" key="3">
    <source>
        <dbReference type="Google" id="ProtNLM"/>
    </source>
</evidence>
<proteinExistence type="predicted"/>
<keyword evidence="1" id="KW-0472">Membrane</keyword>
<reference evidence="2" key="1">
    <citation type="journal article" date="2014" name="Front. Microbiol.">
        <title>High frequency of phylogenetically diverse reductive dehalogenase-homologous genes in deep subseafloor sedimentary metagenomes.</title>
        <authorList>
            <person name="Kawai M."/>
            <person name="Futagami T."/>
            <person name="Toyoda A."/>
            <person name="Takaki Y."/>
            <person name="Nishi S."/>
            <person name="Hori S."/>
            <person name="Arai W."/>
            <person name="Tsubouchi T."/>
            <person name="Morono Y."/>
            <person name="Uchiyama I."/>
            <person name="Ito T."/>
            <person name="Fujiyama A."/>
            <person name="Inagaki F."/>
            <person name="Takami H."/>
        </authorList>
    </citation>
    <scope>NUCLEOTIDE SEQUENCE</scope>
    <source>
        <strain evidence="2">Expedition CK06-06</strain>
    </source>
</reference>
<keyword evidence="1" id="KW-1133">Transmembrane helix</keyword>
<evidence type="ECO:0000256" key="1">
    <source>
        <dbReference type="SAM" id="Phobius"/>
    </source>
</evidence>
<protein>
    <recommendedName>
        <fullName evidence="3">CARDB domain-containing protein</fullName>
    </recommendedName>
</protein>
<organism evidence="2">
    <name type="scientific">marine sediment metagenome</name>
    <dbReference type="NCBI Taxonomy" id="412755"/>
    <lineage>
        <taxon>unclassified sequences</taxon>
        <taxon>metagenomes</taxon>
        <taxon>ecological metagenomes</taxon>
    </lineage>
</organism>
<feature type="non-terminal residue" evidence="2">
    <location>
        <position position="1"/>
    </location>
</feature>
<sequence>VSLAAPVAVTIFVTGNQILSGVVNGISADDVEVKYPLRIKVQFHNTGNVVATPLITVKIATQDGTTINNFTSSEFNVKPQKHETILLEWDTTGKEPGDYIANISVTLGDSVIKQEQLNFAILPTGTLTRSGSLTELIFEGEPGLGVLTMIQATFVNTGKIDTKAKFIGDVHHNGTLVDSLQSEELLVAVGNMELLKSYFKPDQPGEYRIKGYVIYEGKKTEEKEISFAITENGEVEHLTNAISTSAGDPKQTFDLLIPVLLAVVGALIITVIIFMILRSRRVS</sequence>
<dbReference type="AlphaFoldDB" id="X1S8L8"/>